<dbReference type="EMBL" id="JAPDRK010000003">
    <property type="protein sequence ID" value="KAJ9614016.1"/>
    <property type="molecule type" value="Genomic_DNA"/>
</dbReference>
<dbReference type="PRINTS" id="PR00081">
    <property type="entry name" value="GDHRDH"/>
</dbReference>
<dbReference type="GO" id="GO:0005737">
    <property type="term" value="C:cytoplasm"/>
    <property type="evidence" value="ECO:0007669"/>
    <property type="project" value="TreeGrafter"/>
</dbReference>
<evidence type="ECO:0008006" key="7">
    <source>
        <dbReference type="Google" id="ProtNLM"/>
    </source>
</evidence>
<dbReference type="PROSITE" id="PS00061">
    <property type="entry name" value="ADH_SHORT"/>
    <property type="match status" value="1"/>
</dbReference>
<dbReference type="Proteomes" id="UP001172673">
    <property type="component" value="Unassembled WGS sequence"/>
</dbReference>
<reference evidence="5" key="1">
    <citation type="submission" date="2022-10" db="EMBL/GenBank/DDBJ databases">
        <title>Culturing micro-colonial fungi from biological soil crusts in the Mojave desert and describing Neophaeococcomyces mojavensis, and introducing the new genera and species Taxawa tesnikishii.</title>
        <authorList>
            <person name="Kurbessoian T."/>
            <person name="Stajich J.E."/>
        </authorList>
    </citation>
    <scope>NUCLEOTIDE SEQUENCE</scope>
    <source>
        <strain evidence="5">TK_41</strain>
    </source>
</reference>
<dbReference type="InterPro" id="IPR036291">
    <property type="entry name" value="NAD(P)-bd_dom_sf"/>
</dbReference>
<evidence type="ECO:0000313" key="5">
    <source>
        <dbReference type="EMBL" id="KAJ9614016.1"/>
    </source>
</evidence>
<dbReference type="PANTHER" id="PTHR44229:SF4">
    <property type="entry name" value="15-HYDROXYPROSTAGLANDIN DEHYDROGENASE [NAD(+)]"/>
    <property type="match status" value="1"/>
</dbReference>
<dbReference type="Gene3D" id="3.40.50.720">
    <property type="entry name" value="NAD(P)-binding Rossmann-like Domain"/>
    <property type="match status" value="1"/>
</dbReference>
<evidence type="ECO:0000256" key="1">
    <source>
        <dbReference type="ARBA" id="ARBA00006484"/>
    </source>
</evidence>
<evidence type="ECO:0000256" key="3">
    <source>
        <dbReference type="ARBA" id="ARBA00023002"/>
    </source>
</evidence>
<dbReference type="AlphaFoldDB" id="A0AA39CLV8"/>
<comment type="similarity">
    <text evidence="1 4">Belongs to the short-chain dehydrogenases/reductases (SDR) family.</text>
</comment>
<dbReference type="Pfam" id="PF00106">
    <property type="entry name" value="adh_short"/>
    <property type="match status" value="1"/>
</dbReference>
<sequence>MTATDGRVAIVTGAVSGIGEELSRGLVAKGWRIAGLDLEAQSPAADELSKELGEHFIFIATDVSRYTEVAGAFSKTFGKWGRIDAFCSNAGFIDKSSIYLLNSRGSKELPPEPDLASTDVMYKGLVYGTQLAVHFMRQNPTPGGFIVATSSICGLYPMASLPEYSGAKAAIIGFVRATAPLLKLVSAVPGLQEALEDNNEQRDNITINAICPGVVPTRNIPQFMRDMFGSESLTPKSTILAGYLKFFDDPSLNGKIIEASRDQLLFQEMPPYADGDYSKRSSTVFDPLFEMVHGQPSQLEDIVKPLA</sequence>
<accession>A0AA39CLV8</accession>
<dbReference type="InterPro" id="IPR002347">
    <property type="entry name" value="SDR_fam"/>
</dbReference>
<dbReference type="InterPro" id="IPR020904">
    <property type="entry name" value="Sc_DH/Rdtase_CS"/>
</dbReference>
<comment type="caution">
    <text evidence="5">The sequence shown here is derived from an EMBL/GenBank/DDBJ whole genome shotgun (WGS) entry which is preliminary data.</text>
</comment>
<keyword evidence="6" id="KW-1185">Reference proteome</keyword>
<evidence type="ECO:0000256" key="4">
    <source>
        <dbReference type="RuleBase" id="RU000363"/>
    </source>
</evidence>
<evidence type="ECO:0000256" key="2">
    <source>
        <dbReference type="ARBA" id="ARBA00022857"/>
    </source>
</evidence>
<protein>
    <recommendedName>
        <fullName evidence="7">15-hydroxyprostaglandin dehydrogenase [NAD(+)]</fullName>
    </recommendedName>
</protein>
<keyword evidence="2" id="KW-0521">NADP</keyword>
<evidence type="ECO:0000313" key="6">
    <source>
        <dbReference type="Proteomes" id="UP001172673"/>
    </source>
</evidence>
<dbReference type="PANTHER" id="PTHR44229">
    <property type="entry name" value="15-HYDROXYPROSTAGLANDIN DEHYDROGENASE [NAD(+)]"/>
    <property type="match status" value="1"/>
</dbReference>
<name>A0AA39CLV8_9EURO</name>
<dbReference type="PRINTS" id="PR00080">
    <property type="entry name" value="SDRFAMILY"/>
</dbReference>
<dbReference type="SUPFAM" id="SSF51735">
    <property type="entry name" value="NAD(P)-binding Rossmann-fold domains"/>
    <property type="match status" value="1"/>
</dbReference>
<keyword evidence="3" id="KW-0560">Oxidoreductase</keyword>
<organism evidence="5 6">
    <name type="scientific">Cladophialophora chaetospira</name>
    <dbReference type="NCBI Taxonomy" id="386627"/>
    <lineage>
        <taxon>Eukaryota</taxon>
        <taxon>Fungi</taxon>
        <taxon>Dikarya</taxon>
        <taxon>Ascomycota</taxon>
        <taxon>Pezizomycotina</taxon>
        <taxon>Eurotiomycetes</taxon>
        <taxon>Chaetothyriomycetidae</taxon>
        <taxon>Chaetothyriales</taxon>
        <taxon>Herpotrichiellaceae</taxon>
        <taxon>Cladophialophora</taxon>
    </lineage>
</organism>
<dbReference type="GO" id="GO:0016491">
    <property type="term" value="F:oxidoreductase activity"/>
    <property type="evidence" value="ECO:0007669"/>
    <property type="project" value="UniProtKB-KW"/>
</dbReference>
<proteinExistence type="inferred from homology"/>
<gene>
    <name evidence="5" type="ORF">H2200_002152</name>
</gene>